<keyword evidence="7 15" id="KW-0808">Transferase</keyword>
<dbReference type="EC" id="2.7.1.166" evidence="4 15"/>
<keyword evidence="17" id="KW-1185">Reference proteome</keyword>
<evidence type="ECO:0000256" key="1">
    <source>
        <dbReference type="ARBA" id="ARBA00004515"/>
    </source>
</evidence>
<proteinExistence type="inferred from homology"/>
<evidence type="ECO:0000256" key="15">
    <source>
        <dbReference type="HAMAP-Rule" id="MF_00521"/>
    </source>
</evidence>
<evidence type="ECO:0000256" key="14">
    <source>
        <dbReference type="ARBA" id="ARBA00034417"/>
    </source>
</evidence>
<evidence type="ECO:0000256" key="13">
    <source>
        <dbReference type="ARBA" id="ARBA00029511"/>
    </source>
</evidence>
<feature type="active site" evidence="15">
    <location>
        <position position="177"/>
    </location>
</feature>
<evidence type="ECO:0000256" key="10">
    <source>
        <dbReference type="ARBA" id="ARBA00022840"/>
    </source>
</evidence>
<gene>
    <name evidence="15 16" type="primary">kdkA</name>
    <name evidence="16" type="ORF">tloyanaT_00790</name>
</gene>
<comment type="similarity">
    <text evidence="3 15">Belongs to the protein kinase superfamily. KdkA/RfaP family.</text>
</comment>
<reference evidence="16 17" key="1">
    <citation type="submission" date="2023-03" db="EMBL/GenBank/DDBJ databases">
        <title>Thalassotalea loyana LMG 22536T draft genome sequence.</title>
        <authorList>
            <person name="Sawabe T."/>
        </authorList>
    </citation>
    <scope>NUCLEOTIDE SEQUENCE [LARGE SCALE GENOMIC DNA]</scope>
    <source>
        <strain evidence="16 17">LMG 22536</strain>
    </source>
</reference>
<evidence type="ECO:0000256" key="5">
    <source>
        <dbReference type="ARBA" id="ARBA00022475"/>
    </source>
</evidence>
<dbReference type="NCBIfam" id="NF002475">
    <property type="entry name" value="PRK01723.1"/>
    <property type="match status" value="1"/>
</dbReference>
<sequence length="247" mass="28659">MNPNAIVKPCQLKVIETTESYVAFDSNQLDTADMAIFSPDYWASKNAIIGTAHGRGTTYFIEHNAQQWVLKHYYRGGLIGKIIQDKYMYFGIEKTRAKKEFDLLLTMQALNLPCPAPIAIGIRKLTLTYQADLITQRIDQSNDVVGLLTKTALSTEQWQSIGSTIKQFHRHGIYHDDLNCHNILLDKHNKVWLIDFDRGEQRVSEEKWQQANLDRLLRSFRKEKTRLSEFHWQEADWQLLLAGYQEA</sequence>
<evidence type="ECO:0000313" key="17">
    <source>
        <dbReference type="Proteomes" id="UP001157134"/>
    </source>
</evidence>
<keyword evidence="10 15" id="KW-0067">ATP-binding</keyword>
<evidence type="ECO:0000256" key="9">
    <source>
        <dbReference type="ARBA" id="ARBA00022777"/>
    </source>
</evidence>
<dbReference type="InterPro" id="IPR011009">
    <property type="entry name" value="Kinase-like_dom_sf"/>
</dbReference>
<dbReference type="SUPFAM" id="SSF56112">
    <property type="entry name" value="Protein kinase-like (PK-like)"/>
    <property type="match status" value="1"/>
</dbReference>
<keyword evidence="6 15" id="KW-0997">Cell inner membrane</keyword>
<name>A0ABQ6H858_9GAMM</name>
<evidence type="ECO:0000313" key="16">
    <source>
        <dbReference type="EMBL" id="GLX83827.1"/>
    </source>
</evidence>
<comment type="function">
    <text evidence="15">Catalyzes the ATP-dependent phosphorylation of the 3-deoxy-D-manno-octulosonic acid (Kdo) residue in Kdo-lipid IV(A) at the 4-OH position.</text>
</comment>
<dbReference type="Proteomes" id="UP001157134">
    <property type="component" value="Unassembled WGS sequence"/>
</dbReference>
<evidence type="ECO:0000256" key="4">
    <source>
        <dbReference type="ARBA" id="ARBA00011988"/>
    </source>
</evidence>
<dbReference type="EMBL" id="BSSV01000001">
    <property type="protein sequence ID" value="GLX83827.1"/>
    <property type="molecule type" value="Genomic_DNA"/>
</dbReference>
<comment type="subcellular location">
    <subcellularLocation>
        <location evidence="1 15">Cell inner membrane</location>
        <topology evidence="1 15">Peripheral membrane protein</topology>
        <orientation evidence="1 15">Cytoplasmic side</orientation>
    </subcellularLocation>
</comment>
<evidence type="ECO:0000256" key="6">
    <source>
        <dbReference type="ARBA" id="ARBA00022519"/>
    </source>
</evidence>
<accession>A0ABQ6H858</accession>
<keyword evidence="5 15" id="KW-1003">Cell membrane</keyword>
<dbReference type="InterPro" id="IPR022826">
    <property type="entry name" value="KDO_kinase"/>
</dbReference>
<organism evidence="16 17">
    <name type="scientific">Thalassotalea loyana</name>
    <dbReference type="NCBI Taxonomy" id="280483"/>
    <lineage>
        <taxon>Bacteria</taxon>
        <taxon>Pseudomonadati</taxon>
        <taxon>Pseudomonadota</taxon>
        <taxon>Gammaproteobacteria</taxon>
        <taxon>Alteromonadales</taxon>
        <taxon>Colwelliaceae</taxon>
        <taxon>Thalassotalea</taxon>
    </lineage>
</organism>
<keyword evidence="9 15" id="KW-0418">Kinase</keyword>
<dbReference type="HAMAP" id="MF_00521">
    <property type="entry name" value="KDO_kinase"/>
    <property type="match status" value="1"/>
</dbReference>
<evidence type="ECO:0000256" key="8">
    <source>
        <dbReference type="ARBA" id="ARBA00022741"/>
    </source>
</evidence>
<evidence type="ECO:0000256" key="11">
    <source>
        <dbReference type="ARBA" id="ARBA00022985"/>
    </source>
</evidence>
<evidence type="ECO:0000256" key="2">
    <source>
        <dbReference type="ARBA" id="ARBA00004713"/>
    </source>
</evidence>
<dbReference type="Pfam" id="PF06293">
    <property type="entry name" value="Kdo"/>
    <property type="match status" value="1"/>
</dbReference>
<keyword evidence="11 15" id="KW-0448">Lipopolysaccharide biosynthesis</keyword>
<comment type="catalytic activity">
    <reaction evidence="14 15">
        <text>an alpha-Kdo-(2-&gt;6)-lipid IVA + ATP = a 4-O-phospho-alpha-Kdo-(2-&gt;6)-lipid IVA + ADP + H(+)</text>
        <dbReference type="Rhea" id="RHEA:74271"/>
        <dbReference type="ChEBI" id="CHEBI:15378"/>
        <dbReference type="ChEBI" id="CHEBI:30616"/>
        <dbReference type="ChEBI" id="CHEBI:176428"/>
        <dbReference type="ChEBI" id="CHEBI:193140"/>
        <dbReference type="ChEBI" id="CHEBI:456216"/>
        <dbReference type="EC" id="2.7.1.166"/>
    </reaction>
</comment>
<keyword evidence="12 15" id="KW-0472">Membrane</keyword>
<evidence type="ECO:0000256" key="7">
    <source>
        <dbReference type="ARBA" id="ARBA00022679"/>
    </source>
</evidence>
<comment type="caution">
    <text evidence="16">The sequence shown here is derived from an EMBL/GenBank/DDBJ whole genome shotgun (WGS) entry which is preliminary data.</text>
</comment>
<keyword evidence="8 15" id="KW-0547">Nucleotide-binding</keyword>
<evidence type="ECO:0000256" key="12">
    <source>
        <dbReference type="ARBA" id="ARBA00023136"/>
    </source>
</evidence>
<comment type="pathway">
    <text evidence="2 15">Bacterial outer membrane biogenesis; LPS core biosynthesis.</text>
</comment>
<protein>
    <recommendedName>
        <fullName evidence="13 15">3-deoxy-D-manno-octulosonic acid kinase</fullName>
        <shortName evidence="15">Kdo kinase</shortName>
        <ecNumber evidence="4 15">2.7.1.166</ecNumber>
    </recommendedName>
</protein>
<evidence type="ECO:0000256" key="3">
    <source>
        <dbReference type="ARBA" id="ARBA00010327"/>
    </source>
</evidence>
<dbReference type="GO" id="GO:0016301">
    <property type="term" value="F:kinase activity"/>
    <property type="evidence" value="ECO:0007669"/>
    <property type="project" value="UniProtKB-KW"/>
</dbReference>
<dbReference type="Gene3D" id="1.10.510.10">
    <property type="entry name" value="Transferase(Phosphotransferase) domain 1"/>
    <property type="match status" value="1"/>
</dbReference>